<evidence type="ECO:0000256" key="2">
    <source>
        <dbReference type="SAM" id="MobiDB-lite"/>
    </source>
</evidence>
<gene>
    <name evidence="4" type="primary">K02A2.6_86</name>
    <name evidence="4" type="ORF">CM83_5094</name>
</gene>
<dbReference type="Pfam" id="PF17921">
    <property type="entry name" value="Integrase_H2C2"/>
    <property type="match status" value="1"/>
</dbReference>
<evidence type="ECO:0000256" key="1">
    <source>
        <dbReference type="ARBA" id="ARBA00012493"/>
    </source>
</evidence>
<reference evidence="4" key="2">
    <citation type="submission" date="2014-07" db="EMBL/GenBank/DDBJ databases">
        <authorList>
            <person name="Hull J."/>
        </authorList>
    </citation>
    <scope>NUCLEOTIDE SEQUENCE</scope>
</reference>
<dbReference type="InterPro" id="IPR012337">
    <property type="entry name" value="RNaseH-like_sf"/>
</dbReference>
<name>A0A0A9Z4U9_LYGHE</name>
<dbReference type="EMBL" id="GBHO01004703">
    <property type="protein sequence ID" value="JAG38901.1"/>
    <property type="molecule type" value="Transcribed_RNA"/>
</dbReference>
<feature type="region of interest" description="Disordered" evidence="2">
    <location>
        <begin position="334"/>
        <end position="393"/>
    </location>
</feature>
<dbReference type="GO" id="GO:0003964">
    <property type="term" value="F:RNA-directed DNA polymerase activity"/>
    <property type="evidence" value="ECO:0007669"/>
    <property type="project" value="UniProtKB-EC"/>
</dbReference>
<evidence type="ECO:0000313" key="4">
    <source>
        <dbReference type="EMBL" id="JAG38901.1"/>
    </source>
</evidence>
<dbReference type="PROSITE" id="PS50994">
    <property type="entry name" value="INTEGRASE"/>
    <property type="match status" value="1"/>
</dbReference>
<feature type="compositionally biased region" description="Polar residues" evidence="2">
    <location>
        <begin position="350"/>
        <end position="363"/>
    </location>
</feature>
<dbReference type="InterPro" id="IPR001584">
    <property type="entry name" value="Integrase_cat-core"/>
</dbReference>
<dbReference type="FunFam" id="3.30.420.10:FF:000063">
    <property type="entry name" value="Retrovirus-related Pol polyprotein from transposon 297-like Protein"/>
    <property type="match status" value="1"/>
</dbReference>
<dbReference type="PANTHER" id="PTHR37984">
    <property type="entry name" value="PROTEIN CBG26694"/>
    <property type="match status" value="1"/>
</dbReference>
<sequence>HYWSFREEINVIDGLVYRNTSVIIPSKLKSEILKTIHVSHMGLDRTLSMVRGVLYWPQMSMEIKHMIESCGTCIQNRKHNTKEPLKPHELPTLPWQKVAADFLSLDQNKYLVIIDYFSKFVEIAQISSNNASTTISHFKSIFSRHGIPVELVTDGGPPYSSKEFKNFVESWGIKHTISSPYLPRSNGMAESAVKIIKNLLIKCKQSGTDPYLALLQYRNTPKGDMSSPAQLLMSRRLNCTLPINNKLLKPKVENLNRHMKVSIKNQENTKRYYDRGSRELSVLKSGDKVHFKHTPTGHWVPGTVIKIAGPRSYVIRDKEGVEYRRNRIHLMDQPWSTTTSNSSPNHFGLPNTTHNSPLPNSTEPESRDPNKTITNSDNNSNCNLPQNVSSRGRILIKPKRFTFSDFKK</sequence>
<dbReference type="GO" id="GO:0003676">
    <property type="term" value="F:nucleic acid binding"/>
    <property type="evidence" value="ECO:0007669"/>
    <property type="project" value="InterPro"/>
</dbReference>
<dbReference type="PANTHER" id="PTHR37984:SF7">
    <property type="entry name" value="INTEGRASE CATALYTIC DOMAIN-CONTAINING PROTEIN"/>
    <property type="match status" value="1"/>
</dbReference>
<accession>A0A0A9Z4U9</accession>
<dbReference type="GO" id="GO:0015074">
    <property type="term" value="P:DNA integration"/>
    <property type="evidence" value="ECO:0007669"/>
    <property type="project" value="InterPro"/>
</dbReference>
<dbReference type="InterPro" id="IPR041588">
    <property type="entry name" value="Integrase_H2C2"/>
</dbReference>
<dbReference type="SUPFAM" id="SSF53098">
    <property type="entry name" value="Ribonuclease H-like"/>
    <property type="match status" value="1"/>
</dbReference>
<dbReference type="InterPro" id="IPR036397">
    <property type="entry name" value="RNaseH_sf"/>
</dbReference>
<dbReference type="Pfam" id="PF00665">
    <property type="entry name" value="rve"/>
    <property type="match status" value="1"/>
</dbReference>
<feature type="non-terminal residue" evidence="4">
    <location>
        <position position="1"/>
    </location>
</feature>
<protein>
    <recommendedName>
        <fullName evidence="1">RNA-directed DNA polymerase</fullName>
        <ecNumber evidence="1">2.7.7.49</ecNumber>
    </recommendedName>
</protein>
<dbReference type="FunFam" id="1.10.340.70:FF:000004">
    <property type="entry name" value="Retrovirus-related Pol polyprotein from transposon 297-like Protein"/>
    <property type="match status" value="1"/>
</dbReference>
<organism evidence="4">
    <name type="scientific">Lygus hesperus</name>
    <name type="common">Western plant bug</name>
    <dbReference type="NCBI Taxonomy" id="30085"/>
    <lineage>
        <taxon>Eukaryota</taxon>
        <taxon>Metazoa</taxon>
        <taxon>Ecdysozoa</taxon>
        <taxon>Arthropoda</taxon>
        <taxon>Hexapoda</taxon>
        <taxon>Insecta</taxon>
        <taxon>Pterygota</taxon>
        <taxon>Neoptera</taxon>
        <taxon>Paraneoptera</taxon>
        <taxon>Hemiptera</taxon>
        <taxon>Heteroptera</taxon>
        <taxon>Panheteroptera</taxon>
        <taxon>Cimicomorpha</taxon>
        <taxon>Miridae</taxon>
        <taxon>Mirini</taxon>
        <taxon>Lygus</taxon>
    </lineage>
</organism>
<feature type="domain" description="Integrase catalytic" evidence="3">
    <location>
        <begin position="90"/>
        <end position="202"/>
    </location>
</feature>
<dbReference type="Gene3D" id="1.10.340.70">
    <property type="match status" value="1"/>
</dbReference>
<feature type="compositionally biased region" description="Polar residues" evidence="2">
    <location>
        <begin position="371"/>
        <end position="390"/>
    </location>
</feature>
<reference evidence="4" key="1">
    <citation type="journal article" date="2014" name="PLoS ONE">
        <title>Transcriptome-Based Identification of ABC Transporters in the Western Tarnished Plant Bug Lygus hesperus.</title>
        <authorList>
            <person name="Hull J.J."/>
            <person name="Chaney K."/>
            <person name="Geib S.M."/>
            <person name="Fabrick J.A."/>
            <person name="Brent C.S."/>
            <person name="Walsh D."/>
            <person name="Lavine L.C."/>
        </authorList>
    </citation>
    <scope>NUCLEOTIDE SEQUENCE</scope>
</reference>
<proteinExistence type="predicted"/>
<dbReference type="EC" id="2.7.7.49" evidence="1"/>
<dbReference type="AlphaFoldDB" id="A0A0A9Z4U9"/>
<dbReference type="InterPro" id="IPR050951">
    <property type="entry name" value="Retrovirus_Pol_polyprotein"/>
</dbReference>
<evidence type="ECO:0000259" key="3">
    <source>
        <dbReference type="PROSITE" id="PS50994"/>
    </source>
</evidence>
<dbReference type="Gene3D" id="3.30.420.10">
    <property type="entry name" value="Ribonuclease H-like superfamily/Ribonuclease H"/>
    <property type="match status" value="1"/>
</dbReference>